<feature type="compositionally biased region" description="Polar residues" evidence="1">
    <location>
        <begin position="173"/>
        <end position="187"/>
    </location>
</feature>
<dbReference type="Gramene" id="PGSC0003DMT400085753">
    <property type="protein sequence ID" value="PGSC0003DMT400085753"/>
    <property type="gene ID" value="PGSC0003DMG400035324"/>
</dbReference>
<name>M1DA72_SOLTU</name>
<evidence type="ECO:0000256" key="1">
    <source>
        <dbReference type="SAM" id="MobiDB-lite"/>
    </source>
</evidence>
<protein>
    <submittedName>
        <fullName evidence="2">Uncharacterized protein</fullName>
    </submittedName>
</protein>
<feature type="compositionally biased region" description="Polar residues" evidence="1">
    <location>
        <begin position="64"/>
        <end position="73"/>
    </location>
</feature>
<evidence type="ECO:0000313" key="2">
    <source>
        <dbReference type="EnsemblPlants" id="PGSC0003DMT400085753"/>
    </source>
</evidence>
<keyword evidence="3" id="KW-1185">Reference proteome</keyword>
<dbReference type="EnsemblPlants" id="PGSC0003DMT400085753">
    <property type="protein sequence ID" value="PGSC0003DMT400085753"/>
    <property type="gene ID" value="PGSC0003DMG400035324"/>
</dbReference>
<organism evidence="2 3">
    <name type="scientific">Solanum tuberosum</name>
    <name type="common">Potato</name>
    <dbReference type="NCBI Taxonomy" id="4113"/>
    <lineage>
        <taxon>Eukaryota</taxon>
        <taxon>Viridiplantae</taxon>
        <taxon>Streptophyta</taxon>
        <taxon>Embryophyta</taxon>
        <taxon>Tracheophyta</taxon>
        <taxon>Spermatophyta</taxon>
        <taxon>Magnoliopsida</taxon>
        <taxon>eudicotyledons</taxon>
        <taxon>Gunneridae</taxon>
        <taxon>Pentapetalae</taxon>
        <taxon>asterids</taxon>
        <taxon>lamiids</taxon>
        <taxon>Solanales</taxon>
        <taxon>Solanaceae</taxon>
        <taxon>Solanoideae</taxon>
        <taxon>Solaneae</taxon>
        <taxon>Solanum</taxon>
    </lineage>
</organism>
<accession>M1DA72</accession>
<evidence type="ECO:0000313" key="3">
    <source>
        <dbReference type="Proteomes" id="UP000011115"/>
    </source>
</evidence>
<reference evidence="2" key="2">
    <citation type="submission" date="2015-06" db="UniProtKB">
        <authorList>
            <consortium name="EnsemblPlants"/>
        </authorList>
    </citation>
    <scope>IDENTIFICATION</scope>
    <source>
        <strain evidence="2">DM1-3 516 R44</strain>
    </source>
</reference>
<dbReference type="InParanoid" id="M1DA72"/>
<dbReference type="HOGENOM" id="CLU_1181916_0_0_1"/>
<feature type="compositionally biased region" description="Polar residues" evidence="1">
    <location>
        <begin position="44"/>
        <end position="55"/>
    </location>
</feature>
<feature type="compositionally biased region" description="Basic and acidic residues" evidence="1">
    <location>
        <begin position="19"/>
        <end position="39"/>
    </location>
</feature>
<dbReference type="Proteomes" id="UP000011115">
    <property type="component" value="Unassembled WGS sequence"/>
</dbReference>
<feature type="compositionally biased region" description="Acidic residues" evidence="1">
    <location>
        <begin position="110"/>
        <end position="131"/>
    </location>
</feature>
<dbReference type="PaxDb" id="4113-PGSC0003DMT400085753"/>
<feature type="compositionally biased region" description="Basic residues" evidence="1">
    <location>
        <begin position="74"/>
        <end position="84"/>
    </location>
</feature>
<feature type="region of interest" description="Disordered" evidence="1">
    <location>
        <begin position="148"/>
        <end position="195"/>
    </location>
</feature>
<dbReference type="AlphaFoldDB" id="M1DA72"/>
<feature type="region of interest" description="Disordered" evidence="1">
    <location>
        <begin position="1"/>
        <end position="131"/>
    </location>
</feature>
<sequence length="195" mass="22062">MEGRVQEIHTNLQDGVPKGGRDLTHVLHEVVDNDHRNDSRAPATPNSIQSKSGQHAAQKENDLITDTGQQKSNNKSRGKLSKKKRESEEQVTNKVREGRQIQDDYGAWNSEDELDPDNQSMEEYDEEDEETSNLLIQAFGSTFHDECPEEVQEIAEQQGLSRRGRKQHRQIKHQATNSTSATASRPITRSKSKGF</sequence>
<reference evidence="3" key="1">
    <citation type="journal article" date="2011" name="Nature">
        <title>Genome sequence and analysis of the tuber crop potato.</title>
        <authorList>
            <consortium name="The Potato Genome Sequencing Consortium"/>
        </authorList>
    </citation>
    <scope>NUCLEOTIDE SEQUENCE [LARGE SCALE GENOMIC DNA]</scope>
    <source>
        <strain evidence="3">cv. DM1-3 516 R44</strain>
    </source>
</reference>
<feature type="compositionally biased region" description="Basic residues" evidence="1">
    <location>
        <begin position="162"/>
        <end position="172"/>
    </location>
</feature>
<proteinExistence type="predicted"/>